<protein>
    <recommendedName>
        <fullName evidence="3">Integrase</fullName>
    </recommendedName>
</protein>
<comment type="caution">
    <text evidence="1">The sequence shown here is derived from an EMBL/GenBank/DDBJ whole genome shotgun (WGS) entry which is preliminary data.</text>
</comment>
<organism evidence="1 2">
    <name type="scientific">Nonomuraea cavernae</name>
    <dbReference type="NCBI Taxonomy" id="2045107"/>
    <lineage>
        <taxon>Bacteria</taxon>
        <taxon>Bacillati</taxon>
        <taxon>Actinomycetota</taxon>
        <taxon>Actinomycetes</taxon>
        <taxon>Streptosporangiales</taxon>
        <taxon>Streptosporangiaceae</taxon>
        <taxon>Nonomuraea</taxon>
    </lineage>
</organism>
<dbReference type="AlphaFoldDB" id="A0A917YRF2"/>
<proteinExistence type="predicted"/>
<evidence type="ECO:0000313" key="2">
    <source>
        <dbReference type="Proteomes" id="UP000646523"/>
    </source>
</evidence>
<name>A0A917YRF2_9ACTN</name>
<dbReference type="EMBL" id="BMNH01000001">
    <property type="protein sequence ID" value="GGO62596.1"/>
    <property type="molecule type" value="Genomic_DNA"/>
</dbReference>
<evidence type="ECO:0008006" key="3">
    <source>
        <dbReference type="Google" id="ProtNLM"/>
    </source>
</evidence>
<accession>A0A917YRF2</accession>
<dbReference type="Proteomes" id="UP000646523">
    <property type="component" value="Unassembled WGS sequence"/>
</dbReference>
<gene>
    <name evidence="1" type="ORF">GCM10012289_07630</name>
</gene>
<reference evidence="1" key="2">
    <citation type="submission" date="2020-09" db="EMBL/GenBank/DDBJ databases">
        <authorList>
            <person name="Sun Q."/>
            <person name="Zhou Y."/>
        </authorList>
    </citation>
    <scope>NUCLEOTIDE SEQUENCE</scope>
    <source>
        <strain evidence="1">CGMCC 4.7368</strain>
    </source>
</reference>
<keyword evidence="2" id="KW-1185">Reference proteome</keyword>
<evidence type="ECO:0000313" key="1">
    <source>
        <dbReference type="EMBL" id="GGO62596.1"/>
    </source>
</evidence>
<reference evidence="1" key="1">
    <citation type="journal article" date="2014" name="Int. J. Syst. Evol. Microbiol.">
        <title>Complete genome sequence of Corynebacterium casei LMG S-19264T (=DSM 44701T), isolated from a smear-ripened cheese.</title>
        <authorList>
            <consortium name="US DOE Joint Genome Institute (JGI-PGF)"/>
            <person name="Walter F."/>
            <person name="Albersmeier A."/>
            <person name="Kalinowski J."/>
            <person name="Ruckert C."/>
        </authorList>
    </citation>
    <scope>NUCLEOTIDE SEQUENCE</scope>
    <source>
        <strain evidence="1">CGMCC 4.7368</strain>
    </source>
</reference>
<sequence length="265" mass="28593">MAGPDRENEDFVGATPDAVVVLDGAGHPARLQTGCVHSVAWYTRMLGSSLLGMLAVNDRPLADMLAESIKTVASLHSSSCDLAHPGSPSATVLLLRRTPDSLDWLVLADSVLVLDMHTTAEPMVISDNRLESVADGLRTRLDSLPTGSSDHEQERYAFVEALLRHRNRDGGYWVASADPQAAENALTGSVPTDAVRATALLSDGASRLVDLFGLASWRRLLDILENEGPAELINQVRTAEGTDPHGARWPRSKAHDDATVAYWRL</sequence>